<keyword evidence="1" id="KW-1133">Transmembrane helix</keyword>
<gene>
    <name evidence="2" type="ORF">SAMN02745118_02549</name>
</gene>
<protein>
    <submittedName>
        <fullName evidence="2">Uncharacterized protein</fullName>
    </submittedName>
</protein>
<sequence>MDKDDEENINRDEKRDINDLTDLDEKDFDKEDITIIKRTLIKLVEDFHKFGVAEYIEIIRSPKRMIYINFLAGLARGLGVVVGATLLGAIFLSILFRMADLNLPVIGEYIARLVRIVKQNL</sequence>
<dbReference type="EMBL" id="FUWM01000027">
    <property type="protein sequence ID" value="SKA02665.1"/>
    <property type="molecule type" value="Genomic_DNA"/>
</dbReference>
<accession>A0A1T4QFZ7</accession>
<keyword evidence="3" id="KW-1185">Reference proteome</keyword>
<name>A0A1T4QFZ7_9FIRM</name>
<evidence type="ECO:0000256" key="1">
    <source>
        <dbReference type="SAM" id="Phobius"/>
    </source>
</evidence>
<proteinExistence type="predicted"/>
<dbReference type="STRING" id="142842.SAMN02745118_02549"/>
<dbReference type="Proteomes" id="UP000190625">
    <property type="component" value="Unassembled WGS sequence"/>
</dbReference>
<dbReference type="InterPro" id="IPR043723">
    <property type="entry name" value="DUF5665"/>
</dbReference>
<feature type="transmembrane region" description="Helical" evidence="1">
    <location>
        <begin position="66"/>
        <end position="96"/>
    </location>
</feature>
<reference evidence="3" key="1">
    <citation type="submission" date="2017-02" db="EMBL/GenBank/DDBJ databases">
        <authorList>
            <person name="Varghese N."/>
            <person name="Submissions S."/>
        </authorList>
    </citation>
    <scope>NUCLEOTIDE SEQUENCE [LARGE SCALE GENOMIC DNA]</scope>
    <source>
        <strain evidence="3">ATCC BAA-73</strain>
    </source>
</reference>
<dbReference type="Pfam" id="PF18910">
    <property type="entry name" value="DUF5665"/>
    <property type="match status" value="1"/>
</dbReference>
<organism evidence="2 3">
    <name type="scientific">Selenihalanaerobacter shriftii</name>
    <dbReference type="NCBI Taxonomy" id="142842"/>
    <lineage>
        <taxon>Bacteria</taxon>
        <taxon>Bacillati</taxon>
        <taxon>Bacillota</taxon>
        <taxon>Clostridia</taxon>
        <taxon>Halanaerobiales</taxon>
        <taxon>Halobacteroidaceae</taxon>
        <taxon>Selenihalanaerobacter</taxon>
    </lineage>
</organism>
<evidence type="ECO:0000313" key="2">
    <source>
        <dbReference type="EMBL" id="SKA02665.1"/>
    </source>
</evidence>
<keyword evidence="1" id="KW-0472">Membrane</keyword>
<evidence type="ECO:0000313" key="3">
    <source>
        <dbReference type="Proteomes" id="UP000190625"/>
    </source>
</evidence>
<keyword evidence="1" id="KW-0812">Transmembrane</keyword>
<dbReference type="RefSeq" id="WP_234983957.1">
    <property type="nucleotide sequence ID" value="NZ_FUWM01000027.1"/>
</dbReference>
<dbReference type="AlphaFoldDB" id="A0A1T4QFZ7"/>